<evidence type="ECO:0008006" key="3">
    <source>
        <dbReference type="Google" id="ProtNLM"/>
    </source>
</evidence>
<evidence type="ECO:0000313" key="2">
    <source>
        <dbReference type="Proteomes" id="UP000679725"/>
    </source>
</evidence>
<sequence>MNKKLIPLLLVLVALFQGCRGPEGDPGADGVNVVGSTIDLVDVNFNAGNNFEYSMSYDRAELEVLESDALLIYVRWEDVESGNQTVKTFRLMPQTAFLTGNQILTYNYDQTISDFSIFLDGTANLANLPAAYTQDQEFRIVVIPADFVARKNGAVDYNDYDAVVKAFNIDESKIRKVSAK</sequence>
<accession>A0ABN7RIG7</accession>
<organism evidence="1 2">
    <name type="scientific">Dyadobacter linearis</name>
    <dbReference type="NCBI Taxonomy" id="2823330"/>
    <lineage>
        <taxon>Bacteria</taxon>
        <taxon>Pseudomonadati</taxon>
        <taxon>Bacteroidota</taxon>
        <taxon>Cytophagia</taxon>
        <taxon>Cytophagales</taxon>
        <taxon>Spirosomataceae</taxon>
        <taxon>Dyadobacter</taxon>
    </lineage>
</organism>
<gene>
    <name evidence="1" type="ORF">DYBT9623_04036</name>
</gene>
<dbReference type="PROSITE" id="PS51257">
    <property type="entry name" value="PROKAR_LIPOPROTEIN"/>
    <property type="match status" value="1"/>
</dbReference>
<name>A0ABN7RIG7_9BACT</name>
<keyword evidence="2" id="KW-1185">Reference proteome</keyword>
<protein>
    <recommendedName>
        <fullName evidence="3">Collagen-like protein</fullName>
    </recommendedName>
</protein>
<reference evidence="1 2" key="1">
    <citation type="submission" date="2021-04" db="EMBL/GenBank/DDBJ databases">
        <authorList>
            <person name="Rodrigo-Torres L."/>
            <person name="Arahal R. D."/>
            <person name="Lucena T."/>
        </authorList>
    </citation>
    <scope>NUCLEOTIDE SEQUENCE [LARGE SCALE GENOMIC DNA]</scope>
    <source>
        <strain evidence="1 2">CECT 9623</strain>
    </source>
</reference>
<comment type="caution">
    <text evidence="1">The sequence shown here is derived from an EMBL/GenBank/DDBJ whole genome shotgun (WGS) entry which is preliminary data.</text>
</comment>
<proteinExistence type="predicted"/>
<evidence type="ECO:0000313" key="1">
    <source>
        <dbReference type="EMBL" id="CAG5072107.1"/>
    </source>
</evidence>
<dbReference type="EMBL" id="CAJRAU010000006">
    <property type="protein sequence ID" value="CAG5072107.1"/>
    <property type="molecule type" value="Genomic_DNA"/>
</dbReference>
<dbReference type="RefSeq" id="WP_215235330.1">
    <property type="nucleotide sequence ID" value="NZ_CAJRAU010000006.1"/>
</dbReference>
<dbReference type="Proteomes" id="UP000679725">
    <property type="component" value="Unassembled WGS sequence"/>
</dbReference>